<feature type="domain" description="DUF6535" evidence="3">
    <location>
        <begin position="61"/>
        <end position="233"/>
    </location>
</feature>
<feature type="transmembrane region" description="Helical" evidence="2">
    <location>
        <begin position="152"/>
        <end position="170"/>
    </location>
</feature>
<evidence type="ECO:0000259" key="3">
    <source>
        <dbReference type="Pfam" id="PF20153"/>
    </source>
</evidence>
<reference evidence="4 5" key="1">
    <citation type="submission" date="2015-12" db="EMBL/GenBank/DDBJ databases">
        <title>Draft genome sequence of Moniliophthora roreri, the causal agent of frosty pod rot of cacao.</title>
        <authorList>
            <person name="Aime M.C."/>
            <person name="Diaz-Valderrama J.R."/>
            <person name="Kijpornyongpan T."/>
            <person name="Phillips-Mora W."/>
        </authorList>
    </citation>
    <scope>NUCLEOTIDE SEQUENCE [LARGE SCALE GENOMIC DNA]</scope>
    <source>
        <strain evidence="4 5">MCA 2952</strain>
    </source>
</reference>
<dbReference type="Pfam" id="PF20153">
    <property type="entry name" value="DUF6535"/>
    <property type="match status" value="1"/>
</dbReference>
<name>A0A0W0FFT5_MONRR</name>
<keyword evidence="2" id="KW-0812">Transmembrane</keyword>
<comment type="caution">
    <text evidence="4">The sequence shown here is derived from an EMBL/GenBank/DDBJ whole genome shotgun (WGS) entry which is preliminary data.</text>
</comment>
<evidence type="ECO:0000256" key="2">
    <source>
        <dbReference type="SAM" id="Phobius"/>
    </source>
</evidence>
<feature type="transmembrane region" description="Helical" evidence="2">
    <location>
        <begin position="203"/>
        <end position="225"/>
    </location>
</feature>
<feature type="region of interest" description="Disordered" evidence="1">
    <location>
        <begin position="670"/>
        <end position="727"/>
    </location>
</feature>
<evidence type="ECO:0000313" key="5">
    <source>
        <dbReference type="Proteomes" id="UP000054988"/>
    </source>
</evidence>
<feature type="compositionally biased region" description="Basic and acidic residues" evidence="1">
    <location>
        <begin position="684"/>
        <end position="693"/>
    </location>
</feature>
<sequence length="727" mass="83035">MSTLEQNGASPVSAAQIPLPPSPAQSVREDEPMSHPGIAPQPTHATEKTEKKKGPTVQQSWEKVMAEVEKYDEGMVKNWKEDIDTLLVFAGLFSAVVTAFLIEAYQWLSEDPAYTTVALLTHISMQLNAPQTMPLERSKFEPDASSIRINCWWFLSLVFSLTSALFGLLCKQWLREQQRDPPTATPAEALALRQMRRDSFEKWGVSPFLSVLPALLEVALLFFFVGILDLLWARHPIPFAFCLVSIALSAGLYFVTAFLPVLALFFRLRRSTISHRNFTPSYHFICPYKSPQAWAIYQILFKVLHALDKIPSIKFYIYRLPETLTTHIWYPASDWSSFDLRAIRRSGVYLSDSFTLNVYELRAFQWVFITFRDSPSMLPHLQNVLGTIPPSVAMSAVLGDWRLTMWGDTQKSDVKRWFREPWAVRNSIGWYILYAPWPNLRDPTLLHSEGVRLLYFHQYWQELATQGYISTLISSIESHQAELQSLVNLRFVIPFTTLAKLWKHDDPWVQERSSRLLPFFEDAFSTHPGYDEERHDMECLAFIFALTNHLNHTDFTSYVVTSIHGQEFIRFVHDQILSRHLYRTPHWGNSFDRQELLSKWTRVTERILEMGNLPPDYFTSIPGRPPAQLMDAGNESSFLQSHYEMHGDGQGVLGSIERDSQGNMAGDVGAEELADTPHPNIDPNHPRADDRYSEYGTTGGGQDDVPGLVERGEQSNRVGGVGADKRV</sequence>
<dbReference type="Proteomes" id="UP000054988">
    <property type="component" value="Unassembled WGS sequence"/>
</dbReference>
<evidence type="ECO:0000313" key="4">
    <source>
        <dbReference type="EMBL" id="KTB35200.1"/>
    </source>
</evidence>
<gene>
    <name evidence="4" type="ORF">WG66_12226</name>
</gene>
<proteinExistence type="predicted"/>
<keyword evidence="2" id="KW-0472">Membrane</keyword>
<organism evidence="4 5">
    <name type="scientific">Moniliophthora roreri</name>
    <name type="common">Frosty pod rot fungus</name>
    <name type="synonym">Monilia roreri</name>
    <dbReference type="NCBI Taxonomy" id="221103"/>
    <lineage>
        <taxon>Eukaryota</taxon>
        <taxon>Fungi</taxon>
        <taxon>Dikarya</taxon>
        <taxon>Basidiomycota</taxon>
        <taxon>Agaricomycotina</taxon>
        <taxon>Agaricomycetes</taxon>
        <taxon>Agaricomycetidae</taxon>
        <taxon>Agaricales</taxon>
        <taxon>Marasmiineae</taxon>
        <taxon>Marasmiaceae</taxon>
        <taxon>Moniliophthora</taxon>
    </lineage>
</organism>
<evidence type="ECO:0000256" key="1">
    <source>
        <dbReference type="SAM" id="MobiDB-lite"/>
    </source>
</evidence>
<protein>
    <recommendedName>
        <fullName evidence="3">DUF6535 domain-containing protein</fullName>
    </recommendedName>
</protein>
<dbReference type="EMBL" id="LATX01002008">
    <property type="protein sequence ID" value="KTB35200.1"/>
    <property type="molecule type" value="Genomic_DNA"/>
</dbReference>
<feature type="region of interest" description="Disordered" evidence="1">
    <location>
        <begin position="1"/>
        <end position="59"/>
    </location>
</feature>
<feature type="compositionally biased region" description="Polar residues" evidence="1">
    <location>
        <begin position="1"/>
        <end position="10"/>
    </location>
</feature>
<feature type="transmembrane region" description="Helical" evidence="2">
    <location>
        <begin position="85"/>
        <end position="108"/>
    </location>
</feature>
<dbReference type="AlphaFoldDB" id="A0A0W0FFT5"/>
<accession>A0A0W0FFT5</accession>
<feature type="transmembrane region" description="Helical" evidence="2">
    <location>
        <begin position="237"/>
        <end position="266"/>
    </location>
</feature>
<dbReference type="InterPro" id="IPR045338">
    <property type="entry name" value="DUF6535"/>
</dbReference>
<keyword evidence="2" id="KW-1133">Transmembrane helix</keyword>